<feature type="compositionally biased region" description="Acidic residues" evidence="17">
    <location>
        <begin position="257"/>
        <end position="266"/>
    </location>
</feature>
<evidence type="ECO:0000256" key="15">
    <source>
        <dbReference type="ARBA" id="ARBA00048152"/>
    </source>
</evidence>
<comment type="similarity">
    <text evidence="4 16">Belongs to the pyruvate kinase family.</text>
</comment>
<dbReference type="InterPro" id="IPR040442">
    <property type="entry name" value="Pyrv_kinase-like_dom_sf"/>
</dbReference>
<keyword evidence="18" id="KW-1133">Transmembrane helix</keyword>
<dbReference type="GO" id="GO:0005524">
    <property type="term" value="F:ATP binding"/>
    <property type="evidence" value="ECO:0007669"/>
    <property type="project" value="UniProtKB-KW"/>
</dbReference>
<evidence type="ECO:0000256" key="7">
    <source>
        <dbReference type="ARBA" id="ARBA00022679"/>
    </source>
</evidence>
<feature type="domain" description="Pyruvate kinase C-terminal" evidence="20">
    <location>
        <begin position="1132"/>
        <end position="1231"/>
    </location>
</feature>
<dbReference type="NCBIfam" id="TIGR01064">
    <property type="entry name" value="pyruv_kin"/>
    <property type="match status" value="1"/>
</dbReference>
<evidence type="ECO:0000256" key="2">
    <source>
        <dbReference type="ARBA" id="ARBA00001958"/>
    </source>
</evidence>
<comment type="cofactor">
    <cofactor evidence="1">
        <name>Mg(2+)</name>
        <dbReference type="ChEBI" id="CHEBI:18420"/>
    </cofactor>
</comment>
<comment type="caution">
    <text evidence="21">The sequence shown here is derived from an EMBL/GenBank/DDBJ whole genome shotgun (WGS) entry which is preliminary data.</text>
</comment>
<evidence type="ECO:0000256" key="18">
    <source>
        <dbReference type="SAM" id="Phobius"/>
    </source>
</evidence>
<keyword evidence="18" id="KW-0472">Membrane</keyword>
<keyword evidence="22" id="KW-1185">Reference proteome</keyword>
<feature type="transmembrane region" description="Helical" evidence="18">
    <location>
        <begin position="356"/>
        <end position="374"/>
    </location>
</feature>
<comment type="cofactor">
    <cofactor evidence="2">
        <name>K(+)</name>
        <dbReference type="ChEBI" id="CHEBI:29103"/>
    </cofactor>
</comment>
<dbReference type="GO" id="GO:0009570">
    <property type="term" value="C:chloroplast stroma"/>
    <property type="evidence" value="ECO:0007669"/>
    <property type="project" value="UniProtKB-ARBA"/>
</dbReference>
<dbReference type="EC" id="2.7.1.40" evidence="5 16"/>
<sequence>MSVAAARSPSPGPAARPCCGLRRSADSSPFRPAASPLDFGGDSLADSPQRSSSVCKNGSGRASPRPFCAEKENDPREPARTHKVRSSGVGCGGGGAKSFMAPTISAASKAVAPSASPRKRILGERNDPVPSSPGDLAHCAKPRGAPPPEATPLGAPRRLRLSLDGAPAPPPAAAPPASRCFGGDEEAGNPVCESRQDGGSAAVPYDPKTNYLSPRPRFLRYKPNPRVEMYRHSGGGGVRRLEEGFASESSSDPATTTEEDVSEEEREQTTLSSVLDDFTEEETSALAPAPEAGVEPAASAVAGVLQPHPAPDSPLARVLTTEQMESPRAGGVLTPEQEPAASPAPARPKKKKRSPLRFLLSPFALVLFVAAAFICVPPPPGSPVMLNTFHSKVSDFLLVQELHPVELAARLKQWSSSSLDFVTSYWEALAPSQEQEVFGPHFAANLSAAPAVDADHAVGFYYGAAQTSPIIVEQKLEIQEVVSESDTEMIAEPDPEQAEDMAKSSLQQDVQTEDSEGDHADGQEDQDAHQGEKLGSDVWSSYLDKISNPAALSAALAAIIVPAVLALLYIRQKQARVALDSNEPAEQVEQVERVESLSGSGSSEGYVVAKSSQFQNPVVEESEKFGGSGASQYSSSLSSGLGRRRKAREEVSLGLEPVVSRRDSTAQSTASYGSFTTYEKIPAKKQHNNYSQKWSSLASSAGPPPPPPPPLPLRRFAPAPSPAPQTLTLMAANAGTTSSFPYLVAGSSPAAHRHGAAHRIRASAAGTTGEAAMDVVSEAELREKGFMGMRKTKLVCTVGPACVEALPALARGGMGVARVNLCHGGREWHRAAMRAVRRLNDEEGFCVSLMVDTEGSQLLVADHGGATSVKAEDDSEWLFTNKKTDEAHPFTMHVNFEKFSDGILVGDELVIDGGMATFVVTEKIGNDLRFERNFGLPTLSAKDWADIEFGIAEGVDCIALSFVKDDNDIKQLKAYLSRRSLEHIKIFAKIESLESLKNLKDIIKASDGVMVARGDLGVQIPLEQIPAIQESIVTLCRHLNKPVIVASQLLESMVEYPTPTRAEVADVSEAVRQYADAVMLSAESAIGAYPQKALSVLRVASERMESWSREESMQKLLPQHQLAIALPDRISEQICNCAVEMANNLAVDAIFVYTKHGHMASLLSRNRPNPPIFAFTDDAHSRKSMNLYWGVIPLHLPLSDSMEDNFKKTISLMKSKGSVKPGDTILLVSDSDLNRPCAATSVFQSIQVRQVTLLSDRSSKNANDMISYRSYDRCADGEDKLTLSSATTMDWWFQQSA</sequence>
<reference evidence="22" key="1">
    <citation type="journal article" date="2019" name="Nat. Commun.">
        <title>The genome of broomcorn millet.</title>
        <authorList>
            <person name="Zou C."/>
            <person name="Miki D."/>
            <person name="Li D."/>
            <person name="Tang Q."/>
            <person name="Xiao L."/>
            <person name="Rajput S."/>
            <person name="Deng P."/>
            <person name="Jia W."/>
            <person name="Huang R."/>
            <person name="Zhang M."/>
            <person name="Sun Y."/>
            <person name="Hu J."/>
            <person name="Fu X."/>
            <person name="Schnable P.S."/>
            <person name="Li F."/>
            <person name="Zhang H."/>
            <person name="Feng B."/>
            <person name="Zhu X."/>
            <person name="Liu R."/>
            <person name="Schnable J.C."/>
            <person name="Zhu J.-K."/>
            <person name="Zhang H."/>
        </authorList>
    </citation>
    <scope>NUCLEOTIDE SEQUENCE [LARGE SCALE GENOMIC DNA]</scope>
</reference>
<feature type="compositionally biased region" description="Low complexity" evidence="17">
    <location>
        <begin position="285"/>
        <end position="298"/>
    </location>
</feature>
<dbReference type="Pfam" id="PF02887">
    <property type="entry name" value="PK_C"/>
    <property type="match status" value="1"/>
</dbReference>
<evidence type="ECO:0000313" key="21">
    <source>
        <dbReference type="EMBL" id="RLN19107.1"/>
    </source>
</evidence>
<dbReference type="Pfam" id="PF00224">
    <property type="entry name" value="PK"/>
    <property type="match status" value="1"/>
</dbReference>
<feature type="compositionally biased region" description="Polar residues" evidence="17">
    <location>
        <begin position="46"/>
        <end position="56"/>
    </location>
</feature>
<comment type="pathway">
    <text evidence="3 16">Carbohydrate degradation; glycolysis; pyruvate from D-glyceraldehyde 3-phosphate: step 5/5.</text>
</comment>
<evidence type="ECO:0000256" key="13">
    <source>
        <dbReference type="ARBA" id="ARBA00023152"/>
    </source>
</evidence>
<feature type="region of interest" description="Disordered" evidence="17">
    <location>
        <begin position="483"/>
        <end position="532"/>
    </location>
</feature>
<dbReference type="STRING" id="4540.A0A3L6SDJ3"/>
<feature type="compositionally biased region" description="Low complexity" evidence="17">
    <location>
        <begin position="105"/>
        <end position="116"/>
    </location>
</feature>
<evidence type="ECO:0000256" key="17">
    <source>
        <dbReference type="SAM" id="MobiDB-lite"/>
    </source>
</evidence>
<proteinExistence type="inferred from homology"/>
<feature type="region of interest" description="Disordered" evidence="17">
    <location>
        <begin position="683"/>
        <end position="721"/>
    </location>
</feature>
<feature type="compositionally biased region" description="Low complexity" evidence="17">
    <location>
        <begin position="1"/>
        <end position="20"/>
    </location>
</feature>
<dbReference type="GO" id="GO:0000287">
    <property type="term" value="F:magnesium ion binding"/>
    <property type="evidence" value="ECO:0007669"/>
    <property type="project" value="InterPro"/>
</dbReference>
<accession>A0A3L6SDJ3</accession>
<keyword evidence="11" id="KW-0067">ATP-binding</keyword>
<dbReference type="FunFam" id="3.20.20.60:FF:000025">
    <property type="entry name" value="Pyruvate kinase"/>
    <property type="match status" value="1"/>
</dbReference>
<keyword evidence="10 16" id="KW-0418">Kinase</keyword>
<dbReference type="UniPathway" id="UPA00109">
    <property type="reaction ID" value="UER00188"/>
</dbReference>
<keyword evidence="13 16" id="KW-0324">Glycolysis</keyword>
<dbReference type="PANTHER" id="PTHR11817">
    <property type="entry name" value="PYRUVATE KINASE"/>
    <property type="match status" value="1"/>
</dbReference>
<dbReference type="InterPro" id="IPR015813">
    <property type="entry name" value="Pyrv/PenolPyrv_kinase-like_dom"/>
</dbReference>
<keyword evidence="14" id="KW-0670">Pyruvate</keyword>
<keyword evidence="12 16" id="KW-0460">Magnesium</keyword>
<feature type="compositionally biased region" description="Basic and acidic residues" evidence="17">
    <location>
        <begin position="517"/>
        <end position="532"/>
    </location>
</feature>
<keyword evidence="8" id="KW-0479">Metal-binding</keyword>
<dbReference type="InterPro" id="IPR015795">
    <property type="entry name" value="Pyrv_Knase_C"/>
</dbReference>
<protein>
    <recommendedName>
        <fullName evidence="5 16">Pyruvate kinase</fullName>
        <ecNumber evidence="5 16">2.7.1.40</ecNumber>
    </recommendedName>
</protein>
<evidence type="ECO:0000256" key="12">
    <source>
        <dbReference type="ARBA" id="ARBA00022842"/>
    </source>
</evidence>
<evidence type="ECO:0000256" key="9">
    <source>
        <dbReference type="ARBA" id="ARBA00022741"/>
    </source>
</evidence>
<evidence type="ECO:0000256" key="14">
    <source>
        <dbReference type="ARBA" id="ARBA00023317"/>
    </source>
</evidence>
<evidence type="ECO:0000256" key="11">
    <source>
        <dbReference type="ARBA" id="ARBA00022840"/>
    </source>
</evidence>
<keyword evidence="9" id="KW-0547">Nucleotide-binding</keyword>
<keyword evidence="6" id="KW-0602">Photosynthesis</keyword>
<evidence type="ECO:0000313" key="22">
    <source>
        <dbReference type="Proteomes" id="UP000275267"/>
    </source>
</evidence>
<keyword evidence="7 16" id="KW-0808">Transferase</keyword>
<feature type="compositionally biased region" description="Basic and acidic residues" evidence="17">
    <location>
        <begin position="68"/>
        <end position="80"/>
    </location>
</feature>
<feature type="domain" description="Pyruvate kinase barrel" evidence="19">
    <location>
        <begin position="789"/>
        <end position="1093"/>
    </location>
</feature>
<feature type="compositionally biased region" description="Low complexity" evidence="17">
    <location>
        <begin position="630"/>
        <end position="641"/>
    </location>
</feature>
<dbReference type="PRINTS" id="PR01050">
    <property type="entry name" value="PYRUVTKNASE"/>
</dbReference>
<evidence type="ECO:0000256" key="5">
    <source>
        <dbReference type="ARBA" id="ARBA00012142"/>
    </source>
</evidence>
<evidence type="ECO:0000256" key="8">
    <source>
        <dbReference type="ARBA" id="ARBA00022723"/>
    </source>
</evidence>
<dbReference type="InterPro" id="IPR015793">
    <property type="entry name" value="Pyrv_Knase_brl"/>
</dbReference>
<dbReference type="Proteomes" id="UP000275267">
    <property type="component" value="Unassembled WGS sequence"/>
</dbReference>
<feature type="region of interest" description="Disordered" evidence="17">
    <location>
        <begin position="1"/>
        <end position="298"/>
    </location>
</feature>
<dbReference type="GO" id="GO:0015979">
    <property type="term" value="P:photosynthesis"/>
    <property type="evidence" value="ECO:0007669"/>
    <property type="project" value="UniProtKB-KW"/>
</dbReference>
<dbReference type="SUPFAM" id="SSF52935">
    <property type="entry name" value="PK C-terminal domain-like"/>
    <property type="match status" value="1"/>
</dbReference>
<dbReference type="GO" id="GO:0004743">
    <property type="term" value="F:pyruvate kinase activity"/>
    <property type="evidence" value="ECO:0007669"/>
    <property type="project" value="UniProtKB-EC"/>
</dbReference>
<feature type="compositionally biased region" description="Pro residues" evidence="17">
    <location>
        <begin position="702"/>
        <end position="712"/>
    </location>
</feature>
<dbReference type="OrthoDB" id="676522at2759"/>
<dbReference type="InterPro" id="IPR036918">
    <property type="entry name" value="Pyrv_Knase_C_sf"/>
</dbReference>
<keyword evidence="18" id="KW-0812">Transmembrane</keyword>
<evidence type="ECO:0000259" key="20">
    <source>
        <dbReference type="Pfam" id="PF02887"/>
    </source>
</evidence>
<dbReference type="GO" id="GO:0016301">
    <property type="term" value="F:kinase activity"/>
    <property type="evidence" value="ECO:0007669"/>
    <property type="project" value="UniProtKB-KW"/>
</dbReference>
<name>A0A3L6SDJ3_PANMI</name>
<feature type="region of interest" description="Disordered" evidence="17">
    <location>
        <begin position="583"/>
        <end position="604"/>
    </location>
</feature>
<feature type="region of interest" description="Disordered" evidence="17">
    <location>
        <begin position="324"/>
        <end position="353"/>
    </location>
</feature>
<evidence type="ECO:0000256" key="10">
    <source>
        <dbReference type="ARBA" id="ARBA00022777"/>
    </source>
</evidence>
<dbReference type="Gene3D" id="3.20.20.60">
    <property type="entry name" value="Phosphoenolpyruvate-binding domains"/>
    <property type="match status" value="1"/>
</dbReference>
<dbReference type="EMBL" id="PQIB02000005">
    <property type="protein sequence ID" value="RLN19107.1"/>
    <property type="molecule type" value="Genomic_DNA"/>
</dbReference>
<evidence type="ECO:0000256" key="16">
    <source>
        <dbReference type="RuleBase" id="RU000504"/>
    </source>
</evidence>
<evidence type="ECO:0000256" key="3">
    <source>
        <dbReference type="ARBA" id="ARBA00004997"/>
    </source>
</evidence>
<feature type="region of interest" description="Disordered" evidence="17">
    <location>
        <begin position="621"/>
        <end position="651"/>
    </location>
</feature>
<feature type="compositionally biased region" description="Acidic residues" evidence="17">
    <location>
        <begin position="483"/>
        <end position="499"/>
    </location>
</feature>
<evidence type="ECO:0000256" key="4">
    <source>
        <dbReference type="ARBA" id="ARBA00008663"/>
    </source>
</evidence>
<dbReference type="Gene3D" id="2.40.33.10">
    <property type="entry name" value="PK beta-barrel domain-like"/>
    <property type="match status" value="1"/>
</dbReference>
<comment type="catalytic activity">
    <reaction evidence="15 16">
        <text>pyruvate + ATP = phosphoenolpyruvate + ADP + H(+)</text>
        <dbReference type="Rhea" id="RHEA:18157"/>
        <dbReference type="ChEBI" id="CHEBI:15361"/>
        <dbReference type="ChEBI" id="CHEBI:15378"/>
        <dbReference type="ChEBI" id="CHEBI:30616"/>
        <dbReference type="ChEBI" id="CHEBI:58702"/>
        <dbReference type="ChEBI" id="CHEBI:456216"/>
        <dbReference type="EC" id="2.7.1.40"/>
    </reaction>
</comment>
<dbReference type="FunFam" id="3.40.1380.20:FF:000016">
    <property type="entry name" value="Pyruvate kinase"/>
    <property type="match status" value="1"/>
</dbReference>
<gene>
    <name evidence="21" type="ORF">C2845_PM02G02960</name>
</gene>
<dbReference type="InterPro" id="IPR001697">
    <property type="entry name" value="Pyr_Knase"/>
</dbReference>
<dbReference type="GO" id="GO:0030955">
    <property type="term" value="F:potassium ion binding"/>
    <property type="evidence" value="ECO:0007669"/>
    <property type="project" value="InterPro"/>
</dbReference>
<dbReference type="Gene3D" id="3.40.1380.20">
    <property type="entry name" value="Pyruvate kinase, C-terminal domain"/>
    <property type="match status" value="1"/>
</dbReference>
<dbReference type="InterPro" id="IPR015806">
    <property type="entry name" value="Pyrv_Knase_insert_dom_sf"/>
</dbReference>
<organism evidence="21 22">
    <name type="scientific">Panicum miliaceum</name>
    <name type="common">Proso millet</name>
    <name type="synonym">Broomcorn millet</name>
    <dbReference type="NCBI Taxonomy" id="4540"/>
    <lineage>
        <taxon>Eukaryota</taxon>
        <taxon>Viridiplantae</taxon>
        <taxon>Streptophyta</taxon>
        <taxon>Embryophyta</taxon>
        <taxon>Tracheophyta</taxon>
        <taxon>Spermatophyta</taxon>
        <taxon>Magnoliopsida</taxon>
        <taxon>Liliopsida</taxon>
        <taxon>Poales</taxon>
        <taxon>Poaceae</taxon>
        <taxon>PACMAD clade</taxon>
        <taxon>Panicoideae</taxon>
        <taxon>Panicodae</taxon>
        <taxon>Paniceae</taxon>
        <taxon>Panicinae</taxon>
        <taxon>Panicum</taxon>
        <taxon>Panicum sect. Panicum</taxon>
    </lineage>
</organism>
<evidence type="ECO:0000256" key="6">
    <source>
        <dbReference type="ARBA" id="ARBA00022531"/>
    </source>
</evidence>
<evidence type="ECO:0000256" key="1">
    <source>
        <dbReference type="ARBA" id="ARBA00001946"/>
    </source>
</evidence>
<evidence type="ECO:0000259" key="19">
    <source>
        <dbReference type="Pfam" id="PF00224"/>
    </source>
</evidence>
<dbReference type="SUPFAM" id="SSF51621">
    <property type="entry name" value="Phosphoenolpyruvate/pyruvate domain"/>
    <property type="match status" value="1"/>
</dbReference>